<dbReference type="PRINTS" id="PR01036">
    <property type="entry name" value="TCRTETB"/>
</dbReference>
<dbReference type="Pfam" id="PF07690">
    <property type="entry name" value="MFS_1"/>
    <property type="match status" value="1"/>
</dbReference>
<dbReference type="InterPro" id="IPR036259">
    <property type="entry name" value="MFS_trans_sf"/>
</dbReference>
<evidence type="ECO:0000256" key="6">
    <source>
        <dbReference type="SAM" id="SignalP"/>
    </source>
</evidence>
<keyword evidence="3 5" id="KW-1133">Transmembrane helix</keyword>
<feature type="chain" id="PRO_5046319399" evidence="6">
    <location>
        <begin position="37"/>
        <end position="520"/>
    </location>
</feature>
<dbReference type="SUPFAM" id="SSF103473">
    <property type="entry name" value="MFS general substrate transporter"/>
    <property type="match status" value="2"/>
</dbReference>
<dbReference type="InterPro" id="IPR020846">
    <property type="entry name" value="MFS_dom"/>
</dbReference>
<dbReference type="InterPro" id="IPR011701">
    <property type="entry name" value="MFS"/>
</dbReference>
<organism evidence="8 9">
    <name type="scientific">Rhizobium puerariae</name>
    <dbReference type="NCBI Taxonomy" id="1585791"/>
    <lineage>
        <taxon>Bacteria</taxon>
        <taxon>Pseudomonadati</taxon>
        <taxon>Pseudomonadota</taxon>
        <taxon>Alphaproteobacteria</taxon>
        <taxon>Hyphomicrobiales</taxon>
        <taxon>Rhizobiaceae</taxon>
        <taxon>Rhizobium/Agrobacterium group</taxon>
        <taxon>Rhizobium</taxon>
    </lineage>
</organism>
<evidence type="ECO:0000313" key="8">
    <source>
        <dbReference type="EMBL" id="MFB9951638.1"/>
    </source>
</evidence>
<evidence type="ECO:0000256" key="2">
    <source>
        <dbReference type="ARBA" id="ARBA00022692"/>
    </source>
</evidence>
<gene>
    <name evidence="8" type="ORF">ACFFP0_22545</name>
</gene>
<feature type="transmembrane region" description="Helical" evidence="5">
    <location>
        <begin position="361"/>
        <end position="379"/>
    </location>
</feature>
<dbReference type="RefSeq" id="WP_377264457.1">
    <property type="nucleotide sequence ID" value="NZ_JBHMAA010000027.1"/>
</dbReference>
<proteinExistence type="predicted"/>
<evidence type="ECO:0000256" key="3">
    <source>
        <dbReference type="ARBA" id="ARBA00022989"/>
    </source>
</evidence>
<feature type="domain" description="Major facilitator superfamily (MFS) profile" evidence="7">
    <location>
        <begin position="15"/>
        <end position="498"/>
    </location>
</feature>
<feature type="transmembrane region" description="Helical" evidence="5">
    <location>
        <begin position="51"/>
        <end position="69"/>
    </location>
</feature>
<dbReference type="EMBL" id="JBHMAA010000027">
    <property type="protein sequence ID" value="MFB9951638.1"/>
    <property type="molecule type" value="Genomic_DNA"/>
</dbReference>
<comment type="caution">
    <text evidence="8">The sequence shown here is derived from an EMBL/GenBank/DDBJ whole genome shotgun (WGS) entry which is preliminary data.</text>
</comment>
<comment type="subcellular location">
    <subcellularLocation>
        <location evidence="1">Membrane</location>
        <topology evidence="1">Multi-pass membrane protein</topology>
    </subcellularLocation>
</comment>
<feature type="transmembrane region" description="Helical" evidence="5">
    <location>
        <begin position="81"/>
        <end position="104"/>
    </location>
</feature>
<sequence length="520" mass="53585">MAAAIAETPTGKMPILMAVCLAALVLPLSFSGGAVATPAIGADLGGSPTALNWITNAFMLTFGSSLMAAGALADQFGRKRLFMTGIVAFAVLSLALSLAPSILVLDILRAGQGFAAAAALAGGTAALAQEFEGDARTRAFSLLGTTFGVGLAFGPLLAGFLIELFGWRAIFLSGTIIGALSLLLTAKRMRESRDPDAIGLDRSGALTFTGTLTLFTYGVIEAPEIGWSHPIVVLALLGAAAMLAAFVLVETRSARPMLDLSLFRYPRFVGVQVLPIATCYCYVVLLVLLPLRFIGVGGLNEVDAGLLLIALSAPMLVVPLVASYLVRWFSAGVLSGTGLMLAAIGLFWLGRVDPASSGMAVVLPMLLIGVGTGLPWGLMDGLSVSVVPKERAGMATGIFSTTRVAGEGVALAIVNAILAGLAKARLAAVIPQHGEEVAKAAQRLAMGDVRGASTVLPNLTESEIHESYAVAFQHLSIVLIAITVISALVIFALLGRAEAKTSEAGGEAFKPNQSTARTEP</sequence>
<evidence type="ECO:0000256" key="5">
    <source>
        <dbReference type="SAM" id="Phobius"/>
    </source>
</evidence>
<evidence type="ECO:0000256" key="4">
    <source>
        <dbReference type="ARBA" id="ARBA00023136"/>
    </source>
</evidence>
<keyword evidence="6" id="KW-0732">Signal</keyword>
<keyword evidence="9" id="KW-1185">Reference proteome</keyword>
<reference evidence="8 9" key="1">
    <citation type="submission" date="2024-09" db="EMBL/GenBank/DDBJ databases">
        <authorList>
            <person name="Sun Q."/>
            <person name="Mori K."/>
        </authorList>
    </citation>
    <scope>NUCLEOTIDE SEQUENCE [LARGE SCALE GENOMIC DNA]</scope>
    <source>
        <strain evidence="8 9">TBRC 4938</strain>
    </source>
</reference>
<feature type="transmembrane region" description="Helical" evidence="5">
    <location>
        <begin position="140"/>
        <end position="161"/>
    </location>
</feature>
<feature type="transmembrane region" description="Helical" evidence="5">
    <location>
        <begin position="110"/>
        <end position="128"/>
    </location>
</feature>
<feature type="transmembrane region" description="Helical" evidence="5">
    <location>
        <begin position="471"/>
        <end position="494"/>
    </location>
</feature>
<dbReference type="PANTHER" id="PTHR42718:SF49">
    <property type="entry name" value="EXPORT PROTEIN"/>
    <property type="match status" value="1"/>
</dbReference>
<feature type="transmembrane region" description="Helical" evidence="5">
    <location>
        <begin position="303"/>
        <end position="322"/>
    </location>
</feature>
<feature type="transmembrane region" description="Helical" evidence="5">
    <location>
        <begin position="231"/>
        <end position="249"/>
    </location>
</feature>
<dbReference type="Proteomes" id="UP001589692">
    <property type="component" value="Unassembled WGS sequence"/>
</dbReference>
<name>A0ABV6AQR4_9HYPH</name>
<dbReference type="PANTHER" id="PTHR42718">
    <property type="entry name" value="MAJOR FACILITATOR SUPERFAMILY MULTIDRUG TRANSPORTER MFSC"/>
    <property type="match status" value="1"/>
</dbReference>
<keyword evidence="2 5" id="KW-0812">Transmembrane</keyword>
<dbReference type="PROSITE" id="PS50850">
    <property type="entry name" value="MFS"/>
    <property type="match status" value="1"/>
</dbReference>
<dbReference type="PROSITE" id="PS00216">
    <property type="entry name" value="SUGAR_TRANSPORT_1"/>
    <property type="match status" value="1"/>
</dbReference>
<accession>A0ABV6AQR4</accession>
<dbReference type="CDD" id="cd17321">
    <property type="entry name" value="MFS_MMR_MDR_like"/>
    <property type="match status" value="1"/>
</dbReference>
<feature type="transmembrane region" description="Helical" evidence="5">
    <location>
        <begin position="328"/>
        <end position="349"/>
    </location>
</feature>
<feature type="signal peptide" evidence="6">
    <location>
        <begin position="1"/>
        <end position="36"/>
    </location>
</feature>
<dbReference type="Gene3D" id="1.20.1720.10">
    <property type="entry name" value="Multidrug resistance protein D"/>
    <property type="match status" value="2"/>
</dbReference>
<evidence type="ECO:0000313" key="9">
    <source>
        <dbReference type="Proteomes" id="UP001589692"/>
    </source>
</evidence>
<evidence type="ECO:0000259" key="7">
    <source>
        <dbReference type="PROSITE" id="PS50850"/>
    </source>
</evidence>
<evidence type="ECO:0000256" key="1">
    <source>
        <dbReference type="ARBA" id="ARBA00004141"/>
    </source>
</evidence>
<keyword evidence="4 5" id="KW-0472">Membrane</keyword>
<feature type="transmembrane region" description="Helical" evidence="5">
    <location>
        <begin position="269"/>
        <end position="291"/>
    </location>
</feature>
<dbReference type="InterPro" id="IPR005829">
    <property type="entry name" value="Sugar_transporter_CS"/>
</dbReference>
<feature type="transmembrane region" description="Helical" evidence="5">
    <location>
        <begin position="167"/>
        <end position="186"/>
    </location>
</feature>
<protein>
    <submittedName>
        <fullName evidence="8">MFS transporter</fullName>
    </submittedName>
</protein>